<dbReference type="EMBL" id="BJMM01000006">
    <property type="protein sequence ID" value="GEB49060.1"/>
    <property type="molecule type" value="Genomic_DNA"/>
</dbReference>
<name>A0A4Y3QYP4_STRCI</name>
<protein>
    <submittedName>
        <fullName evidence="1">Uncharacterized protein</fullName>
    </submittedName>
</protein>
<accession>A0A4Y3QYP4</accession>
<keyword evidence="2" id="KW-1185">Reference proteome</keyword>
<dbReference type="Proteomes" id="UP000319210">
    <property type="component" value="Unassembled WGS sequence"/>
</dbReference>
<sequence>MILDSAPISIPCGSGSPEFFIFDSVLAAFYIESQFNIEPWFHAGRLLTQAIEVPVPGRGAGPGPTDP</sequence>
<comment type="caution">
    <text evidence="1">The sequence shown here is derived from an EMBL/GenBank/DDBJ whole genome shotgun (WGS) entry which is preliminary data.</text>
</comment>
<organism evidence="1 2">
    <name type="scientific">Streptomyces cacaoi</name>
    <dbReference type="NCBI Taxonomy" id="1898"/>
    <lineage>
        <taxon>Bacteria</taxon>
        <taxon>Bacillati</taxon>
        <taxon>Actinomycetota</taxon>
        <taxon>Actinomycetes</taxon>
        <taxon>Kitasatosporales</taxon>
        <taxon>Streptomycetaceae</taxon>
        <taxon>Streptomyces</taxon>
    </lineage>
</organism>
<evidence type="ECO:0000313" key="2">
    <source>
        <dbReference type="Proteomes" id="UP000319210"/>
    </source>
</evidence>
<gene>
    <name evidence="1" type="ORF">SCA03_16110</name>
</gene>
<proteinExistence type="predicted"/>
<dbReference type="AlphaFoldDB" id="A0A4Y3QYP4"/>
<evidence type="ECO:0000313" key="1">
    <source>
        <dbReference type="EMBL" id="GEB49060.1"/>
    </source>
</evidence>
<reference evidence="1 2" key="1">
    <citation type="submission" date="2019-06" db="EMBL/GenBank/DDBJ databases">
        <title>Whole genome shotgun sequence of Streptomyces cacaoi subsp. cacaoi NBRC 12748.</title>
        <authorList>
            <person name="Hosoyama A."/>
            <person name="Uohara A."/>
            <person name="Ohji S."/>
            <person name="Ichikawa N."/>
        </authorList>
    </citation>
    <scope>NUCLEOTIDE SEQUENCE [LARGE SCALE GENOMIC DNA]</scope>
    <source>
        <strain evidence="1 2">NBRC 12748</strain>
    </source>
</reference>